<dbReference type="Pfam" id="PF13193">
    <property type="entry name" value="AMP-binding_C"/>
    <property type="match status" value="1"/>
</dbReference>
<proteinExistence type="inferred from homology"/>
<organism evidence="9 10">
    <name type="scientific">Knipowitschia caucasica</name>
    <name type="common">Caucasian dwarf goby</name>
    <name type="synonym">Pomatoschistus caucasicus</name>
    <dbReference type="NCBI Taxonomy" id="637954"/>
    <lineage>
        <taxon>Eukaryota</taxon>
        <taxon>Metazoa</taxon>
        <taxon>Chordata</taxon>
        <taxon>Craniata</taxon>
        <taxon>Vertebrata</taxon>
        <taxon>Euteleostomi</taxon>
        <taxon>Actinopterygii</taxon>
        <taxon>Neopterygii</taxon>
        <taxon>Teleostei</taxon>
        <taxon>Neoteleostei</taxon>
        <taxon>Acanthomorphata</taxon>
        <taxon>Gobiaria</taxon>
        <taxon>Gobiiformes</taxon>
        <taxon>Gobioidei</taxon>
        <taxon>Gobiidae</taxon>
        <taxon>Gobiinae</taxon>
        <taxon>Knipowitschia</taxon>
    </lineage>
</organism>
<accession>A0AAV2LFY7</accession>
<evidence type="ECO:0000313" key="9">
    <source>
        <dbReference type="EMBL" id="CAL1600068.1"/>
    </source>
</evidence>
<gene>
    <name evidence="9" type="ORF">KC01_LOCUS28218</name>
</gene>
<dbReference type="FunFam" id="3.30.300.30:FF:000008">
    <property type="entry name" value="2,3-dihydroxybenzoate-AMP ligase"/>
    <property type="match status" value="1"/>
</dbReference>
<name>A0AAV2LFY7_KNICA</name>
<dbReference type="Pfam" id="PF00501">
    <property type="entry name" value="AMP-binding"/>
    <property type="match status" value="1"/>
</dbReference>
<dbReference type="InterPro" id="IPR045851">
    <property type="entry name" value="AMP-bd_C_sf"/>
</dbReference>
<protein>
    <recommendedName>
        <fullName evidence="4">Medium-chain acyl-CoA ligase ACSF2, mitochondrial</fullName>
    </recommendedName>
</protein>
<reference evidence="9 10" key="1">
    <citation type="submission" date="2024-04" db="EMBL/GenBank/DDBJ databases">
        <authorList>
            <person name="Waldvogel A.-M."/>
            <person name="Schoenle A."/>
        </authorList>
    </citation>
    <scope>NUCLEOTIDE SEQUENCE [LARGE SCALE GENOMIC DNA]</scope>
</reference>
<dbReference type="PANTHER" id="PTHR43201:SF5">
    <property type="entry name" value="MEDIUM-CHAIN ACYL-COA LIGASE ACSF2, MITOCHONDRIAL"/>
    <property type="match status" value="1"/>
</dbReference>
<comment type="catalytic activity">
    <reaction evidence="5">
        <text>octanoate + ATP + CoA = octanoyl-CoA + AMP + diphosphate</text>
        <dbReference type="Rhea" id="RHEA:33631"/>
        <dbReference type="ChEBI" id="CHEBI:25646"/>
        <dbReference type="ChEBI" id="CHEBI:30616"/>
        <dbReference type="ChEBI" id="CHEBI:33019"/>
        <dbReference type="ChEBI" id="CHEBI:57287"/>
        <dbReference type="ChEBI" id="CHEBI:57386"/>
        <dbReference type="ChEBI" id="CHEBI:456215"/>
    </reaction>
</comment>
<sequence>MDRKCETTGFILDHVEAKVVNPSTGQVVPLGELGEVMIRGFCVMLEYWEDKAKTEECISKDGWYKTGDIGSLDAYSYLRIEGRIKDMIIRGGENIYPAEIEQFLHTHPKVKEAQVVGVKDERMGEEVCACIKLVDGQECSAEEIRAFCKNNISHFKIPRYVLFVTSYPLTVTGKIQKNKLREVAEEQLGLK</sequence>
<keyword evidence="10" id="KW-1185">Reference proteome</keyword>
<feature type="domain" description="AMP-binding enzyme C-terminal" evidence="8">
    <location>
        <begin position="99"/>
        <end position="174"/>
    </location>
</feature>
<dbReference type="InterPro" id="IPR042099">
    <property type="entry name" value="ANL_N_sf"/>
</dbReference>
<evidence type="ECO:0000256" key="1">
    <source>
        <dbReference type="ARBA" id="ARBA00006432"/>
    </source>
</evidence>
<keyword evidence="2" id="KW-0436">Ligase</keyword>
<dbReference type="AlphaFoldDB" id="A0AAV2LFY7"/>
<comment type="function">
    <text evidence="3">Acyl-CoA synthases catalyze the initial reaction in fatty acid metabolism, by forming a thioester with CoA. Has some preference toward medium-chain substrates. Plays a role in adipocyte differentiation.</text>
</comment>
<evidence type="ECO:0000259" key="8">
    <source>
        <dbReference type="Pfam" id="PF13193"/>
    </source>
</evidence>
<dbReference type="InterPro" id="IPR025110">
    <property type="entry name" value="AMP-bd_C"/>
</dbReference>
<dbReference type="Gene3D" id="3.30.300.30">
    <property type="match status" value="1"/>
</dbReference>
<evidence type="ECO:0000256" key="6">
    <source>
        <dbReference type="ARBA" id="ARBA00048277"/>
    </source>
</evidence>
<dbReference type="InterPro" id="IPR000873">
    <property type="entry name" value="AMP-dep_synth/lig_dom"/>
</dbReference>
<comment type="catalytic activity">
    <reaction evidence="6">
        <text>a medium-chain fatty acid + ATP + CoA = a medium-chain fatty acyl-CoA + AMP + diphosphate</text>
        <dbReference type="Rhea" id="RHEA:48340"/>
        <dbReference type="ChEBI" id="CHEBI:30616"/>
        <dbReference type="ChEBI" id="CHEBI:33019"/>
        <dbReference type="ChEBI" id="CHEBI:57287"/>
        <dbReference type="ChEBI" id="CHEBI:59558"/>
        <dbReference type="ChEBI" id="CHEBI:90546"/>
        <dbReference type="ChEBI" id="CHEBI:456215"/>
        <dbReference type="EC" id="6.2.1.2"/>
    </reaction>
</comment>
<dbReference type="Gene3D" id="3.40.50.12780">
    <property type="entry name" value="N-terminal domain of ligase-like"/>
    <property type="match status" value="1"/>
</dbReference>
<dbReference type="SUPFAM" id="SSF56801">
    <property type="entry name" value="Acetyl-CoA synthetase-like"/>
    <property type="match status" value="1"/>
</dbReference>
<evidence type="ECO:0000313" key="10">
    <source>
        <dbReference type="Proteomes" id="UP001497482"/>
    </source>
</evidence>
<comment type="similarity">
    <text evidence="1">Belongs to the ATP-dependent AMP-binding enzyme family.</text>
</comment>
<feature type="domain" description="AMP-dependent synthetase/ligase" evidence="7">
    <location>
        <begin position="5"/>
        <end position="48"/>
    </location>
</feature>
<dbReference type="Proteomes" id="UP001497482">
    <property type="component" value="Chromosome 23"/>
</dbReference>
<dbReference type="PANTHER" id="PTHR43201">
    <property type="entry name" value="ACYL-COA SYNTHETASE"/>
    <property type="match status" value="1"/>
</dbReference>
<evidence type="ECO:0000256" key="5">
    <source>
        <dbReference type="ARBA" id="ARBA00047319"/>
    </source>
</evidence>
<evidence type="ECO:0000256" key="2">
    <source>
        <dbReference type="ARBA" id="ARBA00022598"/>
    </source>
</evidence>
<evidence type="ECO:0000259" key="7">
    <source>
        <dbReference type="Pfam" id="PF00501"/>
    </source>
</evidence>
<evidence type="ECO:0000256" key="4">
    <source>
        <dbReference type="ARBA" id="ARBA00039638"/>
    </source>
</evidence>
<evidence type="ECO:0000256" key="3">
    <source>
        <dbReference type="ARBA" id="ARBA00037247"/>
    </source>
</evidence>
<dbReference type="GO" id="GO:0031956">
    <property type="term" value="F:medium-chain fatty acid-CoA ligase activity"/>
    <property type="evidence" value="ECO:0007669"/>
    <property type="project" value="UniProtKB-EC"/>
</dbReference>
<dbReference type="EMBL" id="OZ035845">
    <property type="protein sequence ID" value="CAL1600068.1"/>
    <property type="molecule type" value="Genomic_DNA"/>
</dbReference>
<dbReference type="GO" id="GO:0006631">
    <property type="term" value="P:fatty acid metabolic process"/>
    <property type="evidence" value="ECO:0007669"/>
    <property type="project" value="TreeGrafter"/>
</dbReference>